<feature type="signal peptide" evidence="1">
    <location>
        <begin position="1"/>
        <end position="18"/>
    </location>
</feature>
<dbReference type="Proteomes" id="UP000799640">
    <property type="component" value="Unassembled WGS sequence"/>
</dbReference>
<keyword evidence="1" id="KW-0732">Signal</keyword>
<dbReference type="OrthoDB" id="3899403at2759"/>
<name>A0A6G1HR68_9PEZI</name>
<proteinExistence type="predicted"/>
<evidence type="ECO:0000313" key="2">
    <source>
        <dbReference type="EMBL" id="KAF2398401.1"/>
    </source>
</evidence>
<dbReference type="EMBL" id="ML996700">
    <property type="protein sequence ID" value="KAF2398401.1"/>
    <property type="molecule type" value="Genomic_DNA"/>
</dbReference>
<protein>
    <recommendedName>
        <fullName evidence="4">Cell death in tomato 1</fullName>
    </recommendedName>
</protein>
<sequence>MKFSIATAAVALSAAASAAPTAPATFAIQITATIAGTPTSMYLGKDGAGTGVADLKDAESCTISPSAQLLCGGKAIGAAPAMGGYVDMAPLAPVSGAAAMTDGFSVDANNVLHWKSVKFPSLPQVGKLIVEKQGGEAQWGLFKSTMLTRGAVKLYSQLGCPGGTHSGLHDELVVGSIKVVPL</sequence>
<feature type="chain" id="PRO_5026316753" description="Cell death in tomato 1" evidence="1">
    <location>
        <begin position="19"/>
        <end position="182"/>
    </location>
</feature>
<reference evidence="2" key="1">
    <citation type="journal article" date="2020" name="Stud. Mycol.">
        <title>101 Dothideomycetes genomes: a test case for predicting lifestyles and emergence of pathogens.</title>
        <authorList>
            <person name="Haridas S."/>
            <person name="Albert R."/>
            <person name="Binder M."/>
            <person name="Bloem J."/>
            <person name="Labutti K."/>
            <person name="Salamov A."/>
            <person name="Andreopoulos B."/>
            <person name="Baker S."/>
            <person name="Barry K."/>
            <person name="Bills G."/>
            <person name="Bluhm B."/>
            <person name="Cannon C."/>
            <person name="Castanera R."/>
            <person name="Culley D."/>
            <person name="Daum C."/>
            <person name="Ezra D."/>
            <person name="Gonzalez J."/>
            <person name="Henrissat B."/>
            <person name="Kuo A."/>
            <person name="Liang C."/>
            <person name="Lipzen A."/>
            <person name="Lutzoni F."/>
            <person name="Magnuson J."/>
            <person name="Mondo S."/>
            <person name="Nolan M."/>
            <person name="Ohm R."/>
            <person name="Pangilinan J."/>
            <person name="Park H.-J."/>
            <person name="Ramirez L."/>
            <person name="Alfaro M."/>
            <person name="Sun H."/>
            <person name="Tritt A."/>
            <person name="Yoshinaga Y."/>
            <person name="Zwiers L.-H."/>
            <person name="Turgeon B."/>
            <person name="Goodwin S."/>
            <person name="Spatafora J."/>
            <person name="Crous P."/>
            <person name="Grigoriev I."/>
        </authorList>
    </citation>
    <scope>NUCLEOTIDE SEQUENCE</scope>
    <source>
        <strain evidence="2">CBS 262.69</strain>
    </source>
</reference>
<evidence type="ECO:0008006" key="4">
    <source>
        <dbReference type="Google" id="ProtNLM"/>
    </source>
</evidence>
<gene>
    <name evidence="2" type="ORF">EJ06DRAFT_558239</name>
</gene>
<organism evidence="2 3">
    <name type="scientific">Trichodelitschia bisporula</name>
    <dbReference type="NCBI Taxonomy" id="703511"/>
    <lineage>
        <taxon>Eukaryota</taxon>
        <taxon>Fungi</taxon>
        <taxon>Dikarya</taxon>
        <taxon>Ascomycota</taxon>
        <taxon>Pezizomycotina</taxon>
        <taxon>Dothideomycetes</taxon>
        <taxon>Dothideomycetes incertae sedis</taxon>
        <taxon>Phaeotrichales</taxon>
        <taxon>Phaeotrichaceae</taxon>
        <taxon>Trichodelitschia</taxon>
    </lineage>
</organism>
<keyword evidence="3" id="KW-1185">Reference proteome</keyword>
<dbReference type="AlphaFoldDB" id="A0A6G1HR68"/>
<evidence type="ECO:0000313" key="3">
    <source>
        <dbReference type="Proteomes" id="UP000799640"/>
    </source>
</evidence>
<accession>A0A6G1HR68</accession>
<evidence type="ECO:0000256" key="1">
    <source>
        <dbReference type="SAM" id="SignalP"/>
    </source>
</evidence>